<evidence type="ECO:0000256" key="4">
    <source>
        <dbReference type="ARBA" id="ARBA00022759"/>
    </source>
</evidence>
<dbReference type="PANTHER" id="PTHR34072">
    <property type="entry name" value="ENZYMATIC POLYPROTEIN-RELATED"/>
    <property type="match status" value="1"/>
</dbReference>
<comment type="caution">
    <text evidence="8">The sequence shown here is derived from an EMBL/GenBank/DDBJ whole genome shotgun (WGS) entry which is preliminary data.</text>
</comment>
<dbReference type="EMBL" id="JACGWJ010000016">
    <property type="protein sequence ID" value="KAL0361690.1"/>
    <property type="molecule type" value="Genomic_DNA"/>
</dbReference>
<organism evidence="8">
    <name type="scientific">Sesamum radiatum</name>
    <name type="common">Black benniseed</name>
    <dbReference type="NCBI Taxonomy" id="300843"/>
    <lineage>
        <taxon>Eukaryota</taxon>
        <taxon>Viridiplantae</taxon>
        <taxon>Streptophyta</taxon>
        <taxon>Embryophyta</taxon>
        <taxon>Tracheophyta</taxon>
        <taxon>Spermatophyta</taxon>
        <taxon>Magnoliopsida</taxon>
        <taxon>eudicotyledons</taxon>
        <taxon>Gunneridae</taxon>
        <taxon>Pentapetalae</taxon>
        <taxon>asterids</taxon>
        <taxon>lamiids</taxon>
        <taxon>Lamiales</taxon>
        <taxon>Pedaliaceae</taxon>
        <taxon>Sesamum</taxon>
    </lineage>
</organism>
<gene>
    <name evidence="8" type="ORF">Sradi_3853500</name>
</gene>
<dbReference type="GO" id="GO:0003964">
    <property type="term" value="F:RNA-directed DNA polymerase activity"/>
    <property type="evidence" value="ECO:0007669"/>
    <property type="project" value="UniProtKB-KW"/>
</dbReference>
<reference evidence="8" key="2">
    <citation type="journal article" date="2024" name="Plant">
        <title>Genomic evolution and insights into agronomic trait innovations of Sesamum species.</title>
        <authorList>
            <person name="Miao H."/>
            <person name="Wang L."/>
            <person name="Qu L."/>
            <person name="Liu H."/>
            <person name="Sun Y."/>
            <person name="Le M."/>
            <person name="Wang Q."/>
            <person name="Wei S."/>
            <person name="Zheng Y."/>
            <person name="Lin W."/>
            <person name="Duan Y."/>
            <person name="Cao H."/>
            <person name="Xiong S."/>
            <person name="Wang X."/>
            <person name="Wei L."/>
            <person name="Li C."/>
            <person name="Ma Q."/>
            <person name="Ju M."/>
            <person name="Zhao R."/>
            <person name="Li G."/>
            <person name="Mu C."/>
            <person name="Tian Q."/>
            <person name="Mei H."/>
            <person name="Zhang T."/>
            <person name="Gao T."/>
            <person name="Zhang H."/>
        </authorList>
    </citation>
    <scope>NUCLEOTIDE SEQUENCE</scope>
    <source>
        <strain evidence="8">G02</strain>
    </source>
</reference>
<name>A0AAW2Q1V1_SESRA</name>
<proteinExistence type="predicted"/>
<dbReference type="CDD" id="cd09274">
    <property type="entry name" value="RNase_HI_RT_Ty3"/>
    <property type="match status" value="1"/>
</dbReference>
<protein>
    <submittedName>
        <fullName evidence="8">Retrovirus-related Pol polyprotein from transposon</fullName>
    </submittedName>
</protein>
<dbReference type="InterPro" id="IPR041373">
    <property type="entry name" value="RT_RNaseH"/>
</dbReference>
<evidence type="ECO:0000313" key="8">
    <source>
        <dbReference type="EMBL" id="KAL0361690.1"/>
    </source>
</evidence>
<dbReference type="InterPro" id="IPR043502">
    <property type="entry name" value="DNA/RNA_pol_sf"/>
</dbReference>
<keyword evidence="1" id="KW-0808">Transferase</keyword>
<evidence type="ECO:0000256" key="1">
    <source>
        <dbReference type="ARBA" id="ARBA00022679"/>
    </source>
</evidence>
<keyword evidence="5" id="KW-0378">Hydrolase</keyword>
<dbReference type="PANTHER" id="PTHR34072:SF41">
    <property type="entry name" value="REVERSE TRANSCRIPTASE_RETROTRANSPOSON-DERIVED PROTEIN RNASE H-LIKE DOMAIN-CONTAINING PROTEIN"/>
    <property type="match status" value="1"/>
</dbReference>
<sequence length="104" mass="12085">MSKPFVVETDASNIALGGVLMQDGHPVAFESRKLKDVERRYLVHEKELLVVVHCLRLWQHYLLGYPFVVKMDNTAVSHFMTQSKLTSRQARWQELLSEFHFVLG</sequence>
<evidence type="ECO:0000256" key="5">
    <source>
        <dbReference type="ARBA" id="ARBA00022801"/>
    </source>
</evidence>
<evidence type="ECO:0000256" key="6">
    <source>
        <dbReference type="ARBA" id="ARBA00022918"/>
    </source>
</evidence>
<dbReference type="SUPFAM" id="SSF56672">
    <property type="entry name" value="DNA/RNA polymerases"/>
    <property type="match status" value="1"/>
</dbReference>
<dbReference type="AlphaFoldDB" id="A0AAW2Q1V1"/>
<keyword evidence="4" id="KW-0255">Endonuclease</keyword>
<dbReference type="GO" id="GO:0016787">
    <property type="term" value="F:hydrolase activity"/>
    <property type="evidence" value="ECO:0007669"/>
    <property type="project" value="UniProtKB-KW"/>
</dbReference>
<keyword evidence="3" id="KW-0540">Nuclease</keyword>
<dbReference type="Pfam" id="PF17917">
    <property type="entry name" value="RT_RNaseH"/>
    <property type="match status" value="1"/>
</dbReference>
<keyword evidence="2" id="KW-0548">Nucleotidyltransferase</keyword>
<dbReference type="GO" id="GO:0004519">
    <property type="term" value="F:endonuclease activity"/>
    <property type="evidence" value="ECO:0007669"/>
    <property type="project" value="UniProtKB-KW"/>
</dbReference>
<keyword evidence="6" id="KW-0695">RNA-directed DNA polymerase</keyword>
<dbReference type="Gene3D" id="3.10.20.370">
    <property type="match status" value="1"/>
</dbReference>
<reference evidence="8" key="1">
    <citation type="submission" date="2020-06" db="EMBL/GenBank/DDBJ databases">
        <authorList>
            <person name="Li T."/>
            <person name="Hu X."/>
            <person name="Zhang T."/>
            <person name="Song X."/>
            <person name="Zhang H."/>
            <person name="Dai N."/>
            <person name="Sheng W."/>
            <person name="Hou X."/>
            <person name="Wei L."/>
        </authorList>
    </citation>
    <scope>NUCLEOTIDE SEQUENCE</scope>
    <source>
        <strain evidence="8">G02</strain>
        <tissue evidence="8">Leaf</tissue>
    </source>
</reference>
<accession>A0AAW2Q1V1</accession>
<evidence type="ECO:0000256" key="2">
    <source>
        <dbReference type="ARBA" id="ARBA00022695"/>
    </source>
</evidence>
<evidence type="ECO:0000256" key="3">
    <source>
        <dbReference type="ARBA" id="ARBA00022722"/>
    </source>
</evidence>
<evidence type="ECO:0000259" key="7">
    <source>
        <dbReference type="Pfam" id="PF17917"/>
    </source>
</evidence>
<feature type="domain" description="Reverse transcriptase RNase H-like" evidence="7">
    <location>
        <begin position="2"/>
        <end position="99"/>
    </location>
</feature>